<dbReference type="Proteomes" id="UP000019373">
    <property type="component" value="Unassembled WGS sequence"/>
</dbReference>
<evidence type="ECO:0008006" key="4">
    <source>
        <dbReference type="Google" id="ProtNLM"/>
    </source>
</evidence>
<dbReference type="InterPro" id="IPR018750">
    <property type="entry name" value="DUF2306_membrane"/>
</dbReference>
<dbReference type="Pfam" id="PF10067">
    <property type="entry name" value="DUF2306"/>
    <property type="match status" value="1"/>
</dbReference>
<keyword evidence="1" id="KW-1133">Transmembrane helix</keyword>
<dbReference type="HOGENOM" id="CLU_054818_0_0_1"/>
<dbReference type="OrthoDB" id="193478at2759"/>
<gene>
    <name evidence="2" type="ORF">EPUS_08336</name>
</gene>
<dbReference type="EMBL" id="KE721288">
    <property type="protein sequence ID" value="ERF70778.1"/>
    <property type="molecule type" value="Genomic_DNA"/>
</dbReference>
<reference evidence="3" key="1">
    <citation type="journal article" date="2014" name="BMC Genomics">
        <title>Genome characteristics reveal the impact of lichenization on lichen-forming fungus Endocarpon pusillum Hedwig (Verrucariales, Ascomycota).</title>
        <authorList>
            <person name="Wang Y.-Y."/>
            <person name="Liu B."/>
            <person name="Zhang X.-Y."/>
            <person name="Zhou Q.-M."/>
            <person name="Zhang T."/>
            <person name="Li H."/>
            <person name="Yu Y.-F."/>
            <person name="Zhang X.-L."/>
            <person name="Hao X.-Y."/>
            <person name="Wang M."/>
            <person name="Wang L."/>
            <person name="Wei J.-C."/>
        </authorList>
    </citation>
    <scope>NUCLEOTIDE SEQUENCE [LARGE SCALE GENOMIC DNA]</scope>
    <source>
        <strain evidence="3">Z07020 / HMAS-L-300199</strain>
    </source>
</reference>
<keyword evidence="3" id="KW-1185">Reference proteome</keyword>
<dbReference type="AlphaFoldDB" id="U1GFA6"/>
<dbReference type="OMA" id="FHRANGY"/>
<feature type="transmembrane region" description="Helical" evidence="1">
    <location>
        <begin position="100"/>
        <end position="120"/>
    </location>
</feature>
<evidence type="ECO:0000313" key="2">
    <source>
        <dbReference type="EMBL" id="ERF70778.1"/>
    </source>
</evidence>
<accession>U1GFA6</accession>
<feature type="transmembrane region" description="Helical" evidence="1">
    <location>
        <begin position="132"/>
        <end position="152"/>
    </location>
</feature>
<sequence length="332" mass="36862">MLLWQRLYAFLGFKKSYNALFFCMFASPLFLFALSQLLQCFTIHGIQVSQTAPGEMYWFQKGSGRVGISIHLAAILPCAILAVLQFVPAIRQAMPSFHRINGRIVVALLLIANVGALMIARHSFGGTIDIQSAVGFLVMITTIGAALAYYNIRRLQIDQHRAWMLRTMVYMGTILTARVVLALSAVIVSSLGEYRNVWPCEMIEWTWKSYGADDYLQSYPQCADNSAINGTFAPVLANIFSSTDPAEIGASFQVPVGMAFWVSIALNMAGIELYLTLTPREATRLRMESYRRQAAAGYGNPGSEGLVPEKFGDADPWVYPGRREYLDYGACE</sequence>
<feature type="transmembrane region" description="Helical" evidence="1">
    <location>
        <begin position="20"/>
        <end position="46"/>
    </location>
</feature>
<keyword evidence="1" id="KW-0812">Transmembrane</keyword>
<feature type="transmembrane region" description="Helical" evidence="1">
    <location>
        <begin position="258"/>
        <end position="277"/>
    </location>
</feature>
<feature type="transmembrane region" description="Helical" evidence="1">
    <location>
        <begin position="66"/>
        <end position="88"/>
    </location>
</feature>
<dbReference type="GeneID" id="19243186"/>
<protein>
    <recommendedName>
        <fullName evidence="4">DUF2306 domain-containing protein</fullName>
    </recommendedName>
</protein>
<dbReference type="eggNOG" id="ENOG502RYBX">
    <property type="taxonomic scope" value="Eukaryota"/>
</dbReference>
<evidence type="ECO:0000313" key="3">
    <source>
        <dbReference type="Proteomes" id="UP000019373"/>
    </source>
</evidence>
<dbReference type="RefSeq" id="XP_007803559.1">
    <property type="nucleotide sequence ID" value="XM_007805368.1"/>
</dbReference>
<keyword evidence="1" id="KW-0472">Membrane</keyword>
<feature type="transmembrane region" description="Helical" evidence="1">
    <location>
        <begin position="164"/>
        <end position="188"/>
    </location>
</feature>
<evidence type="ECO:0000256" key="1">
    <source>
        <dbReference type="SAM" id="Phobius"/>
    </source>
</evidence>
<organism evidence="2 3">
    <name type="scientific">Endocarpon pusillum (strain Z07020 / HMAS-L-300199)</name>
    <name type="common">Lichen-forming fungus</name>
    <dbReference type="NCBI Taxonomy" id="1263415"/>
    <lineage>
        <taxon>Eukaryota</taxon>
        <taxon>Fungi</taxon>
        <taxon>Dikarya</taxon>
        <taxon>Ascomycota</taxon>
        <taxon>Pezizomycotina</taxon>
        <taxon>Eurotiomycetes</taxon>
        <taxon>Chaetothyriomycetidae</taxon>
        <taxon>Verrucariales</taxon>
        <taxon>Verrucariaceae</taxon>
        <taxon>Endocarpon</taxon>
    </lineage>
</organism>
<proteinExistence type="predicted"/>
<name>U1GFA6_ENDPU</name>